<feature type="chain" id="PRO_5025447165" evidence="1">
    <location>
        <begin position="17"/>
        <end position="91"/>
    </location>
</feature>
<accession>A0A6B0U7K9</accession>
<protein>
    <submittedName>
        <fullName evidence="2">Putative secreted protein</fullName>
    </submittedName>
</protein>
<keyword evidence="1" id="KW-0732">Signal</keyword>
<name>A0A6B0U7K9_IXORI</name>
<dbReference type="AlphaFoldDB" id="A0A6B0U7K9"/>
<evidence type="ECO:0000313" key="2">
    <source>
        <dbReference type="EMBL" id="MXU86381.1"/>
    </source>
</evidence>
<feature type="signal peptide" evidence="1">
    <location>
        <begin position="1"/>
        <end position="16"/>
    </location>
</feature>
<sequence>MAQTFMLVLCMHKIIAQRSACLALQEHLDMAQALGGKKSQLQKLVMHKHLRHIIITSFKLVHQHKRKVYGTCGIWHICDIFILCTSIGITK</sequence>
<reference evidence="2" key="1">
    <citation type="submission" date="2019-12" db="EMBL/GenBank/DDBJ databases">
        <title>An insight into the sialome of adult female Ixodes ricinus ticks feeding for 6 days.</title>
        <authorList>
            <person name="Perner J."/>
            <person name="Ribeiro J.M.C."/>
        </authorList>
    </citation>
    <scope>NUCLEOTIDE SEQUENCE</scope>
    <source>
        <strain evidence="2">Semi-engorged</strain>
        <tissue evidence="2">Salivary glands</tissue>
    </source>
</reference>
<evidence type="ECO:0000256" key="1">
    <source>
        <dbReference type="SAM" id="SignalP"/>
    </source>
</evidence>
<organism evidence="2">
    <name type="scientific">Ixodes ricinus</name>
    <name type="common">Common tick</name>
    <name type="synonym">Acarus ricinus</name>
    <dbReference type="NCBI Taxonomy" id="34613"/>
    <lineage>
        <taxon>Eukaryota</taxon>
        <taxon>Metazoa</taxon>
        <taxon>Ecdysozoa</taxon>
        <taxon>Arthropoda</taxon>
        <taxon>Chelicerata</taxon>
        <taxon>Arachnida</taxon>
        <taxon>Acari</taxon>
        <taxon>Parasitiformes</taxon>
        <taxon>Ixodida</taxon>
        <taxon>Ixodoidea</taxon>
        <taxon>Ixodidae</taxon>
        <taxon>Ixodinae</taxon>
        <taxon>Ixodes</taxon>
    </lineage>
</organism>
<proteinExistence type="predicted"/>
<dbReference type="EMBL" id="GIFC01004298">
    <property type="protein sequence ID" value="MXU86381.1"/>
    <property type="molecule type" value="Transcribed_RNA"/>
</dbReference>